<dbReference type="Pfam" id="PF02747">
    <property type="entry name" value="PCNA_C"/>
    <property type="match status" value="1"/>
</dbReference>
<feature type="compositionally biased region" description="Basic residues" evidence="7">
    <location>
        <begin position="34"/>
        <end position="51"/>
    </location>
</feature>
<evidence type="ECO:0000256" key="7">
    <source>
        <dbReference type="SAM" id="MobiDB-lite"/>
    </source>
</evidence>
<organism evidence="9 10">
    <name type="scientific">Grifola frondosa</name>
    <name type="common">Maitake</name>
    <name type="synonym">Polyporus frondosus</name>
    <dbReference type="NCBI Taxonomy" id="5627"/>
    <lineage>
        <taxon>Eukaryota</taxon>
        <taxon>Fungi</taxon>
        <taxon>Dikarya</taxon>
        <taxon>Basidiomycota</taxon>
        <taxon>Agaricomycotina</taxon>
        <taxon>Agaricomycetes</taxon>
        <taxon>Polyporales</taxon>
        <taxon>Grifolaceae</taxon>
        <taxon>Grifola</taxon>
    </lineage>
</organism>
<dbReference type="AlphaFoldDB" id="A0A1C7MAN1"/>
<evidence type="ECO:0000256" key="6">
    <source>
        <dbReference type="ARBA" id="ARBA00054163"/>
    </source>
</evidence>
<comment type="subcellular location">
    <subcellularLocation>
        <location evidence="1">Nucleus</location>
    </subcellularLocation>
</comment>
<comment type="similarity">
    <text evidence="2">Belongs to the PCNA family.</text>
</comment>
<evidence type="ECO:0000256" key="2">
    <source>
        <dbReference type="ARBA" id="ARBA00010462"/>
    </source>
</evidence>
<dbReference type="PANTHER" id="PTHR11352">
    <property type="entry name" value="PROLIFERATING CELL NUCLEAR ANTIGEN"/>
    <property type="match status" value="1"/>
</dbReference>
<feature type="compositionally biased region" description="Basic and acidic residues" evidence="7">
    <location>
        <begin position="52"/>
        <end position="61"/>
    </location>
</feature>
<evidence type="ECO:0000313" key="10">
    <source>
        <dbReference type="Proteomes" id="UP000092993"/>
    </source>
</evidence>
<dbReference type="GO" id="GO:0030337">
    <property type="term" value="F:DNA polymerase processivity factor activity"/>
    <property type="evidence" value="ECO:0007669"/>
    <property type="project" value="InterPro"/>
</dbReference>
<dbReference type="InterPro" id="IPR000730">
    <property type="entry name" value="Pr_cel_nuc_antig"/>
</dbReference>
<dbReference type="GO" id="GO:0043626">
    <property type="term" value="C:PCNA complex"/>
    <property type="evidence" value="ECO:0007669"/>
    <property type="project" value="UniProtKB-ARBA"/>
</dbReference>
<dbReference type="SUPFAM" id="SSF55979">
    <property type="entry name" value="DNA clamp"/>
    <property type="match status" value="1"/>
</dbReference>
<protein>
    <submittedName>
        <fullName evidence="9">Proliferating cell nuclear antigen</fullName>
    </submittedName>
</protein>
<dbReference type="PRINTS" id="PR00339">
    <property type="entry name" value="PCNACYCLIN"/>
</dbReference>
<dbReference type="GO" id="GO:0006272">
    <property type="term" value="P:leading strand elongation"/>
    <property type="evidence" value="ECO:0007669"/>
    <property type="project" value="TreeGrafter"/>
</dbReference>
<feature type="compositionally biased region" description="Acidic residues" evidence="7">
    <location>
        <begin position="18"/>
        <end position="30"/>
    </location>
</feature>
<dbReference type="GO" id="GO:0006298">
    <property type="term" value="P:mismatch repair"/>
    <property type="evidence" value="ECO:0007669"/>
    <property type="project" value="TreeGrafter"/>
</dbReference>
<feature type="domain" description="Proliferating cell nuclear antigen PCNA C-terminal" evidence="8">
    <location>
        <begin position="47"/>
        <end position="119"/>
    </location>
</feature>
<name>A0A1C7MAN1_GRIFR</name>
<dbReference type="OrthoDB" id="534348at2759"/>
<dbReference type="FunFam" id="3.10.150.10:FF:000006">
    <property type="entry name" value="Proliferating cell nuclear antigen"/>
    <property type="match status" value="1"/>
</dbReference>
<dbReference type="Proteomes" id="UP000092993">
    <property type="component" value="Unassembled WGS sequence"/>
</dbReference>
<dbReference type="GO" id="GO:0070987">
    <property type="term" value="P:error-free translesion synthesis"/>
    <property type="evidence" value="ECO:0007669"/>
    <property type="project" value="UniProtKB-ARBA"/>
</dbReference>
<dbReference type="EMBL" id="LUGG01000007">
    <property type="protein sequence ID" value="OBZ73426.1"/>
    <property type="molecule type" value="Genomic_DNA"/>
</dbReference>
<evidence type="ECO:0000313" key="9">
    <source>
        <dbReference type="EMBL" id="OBZ73426.1"/>
    </source>
</evidence>
<accession>A0A1C7MAN1</accession>
<keyword evidence="3" id="KW-0235">DNA replication</keyword>
<evidence type="ECO:0000256" key="1">
    <source>
        <dbReference type="ARBA" id="ARBA00004123"/>
    </source>
</evidence>
<feature type="region of interest" description="Disordered" evidence="7">
    <location>
        <begin position="1"/>
        <end position="61"/>
    </location>
</feature>
<comment type="caution">
    <text evidence="9">The sequence shown here is derived from an EMBL/GenBank/DDBJ whole genome shotgun (WGS) entry which is preliminary data.</text>
</comment>
<evidence type="ECO:0000256" key="3">
    <source>
        <dbReference type="ARBA" id="ARBA00022705"/>
    </source>
</evidence>
<keyword evidence="10" id="KW-1185">Reference proteome</keyword>
<dbReference type="GO" id="GO:0006273">
    <property type="term" value="P:lagging strand elongation"/>
    <property type="evidence" value="ECO:0007669"/>
    <property type="project" value="UniProtKB-ARBA"/>
</dbReference>
<dbReference type="STRING" id="5627.A0A1C7MAN1"/>
<dbReference type="GO" id="GO:0006275">
    <property type="term" value="P:regulation of DNA replication"/>
    <property type="evidence" value="ECO:0007669"/>
    <property type="project" value="InterPro"/>
</dbReference>
<keyword evidence="5" id="KW-0539">Nucleus</keyword>
<reference evidence="9 10" key="1">
    <citation type="submission" date="2016-03" db="EMBL/GenBank/DDBJ databases">
        <title>Whole genome sequencing of Grifola frondosa 9006-11.</title>
        <authorList>
            <person name="Min B."/>
            <person name="Park H."/>
            <person name="Kim J.-G."/>
            <person name="Cho H."/>
            <person name="Oh Y.-L."/>
            <person name="Kong W.-S."/>
            <person name="Choi I.-G."/>
        </authorList>
    </citation>
    <scope>NUCLEOTIDE SEQUENCE [LARGE SCALE GENOMIC DNA]</scope>
    <source>
        <strain evidence="9 10">9006-11</strain>
    </source>
</reference>
<sequence length="123" mass="13816">MNGDEDEEDEGEFKPKDADDEEQDEEGEEEVPSKKRKKAPVKNGKASKKAKKSDDELPDGVRIEMNQAVTLTFSLKYLVNFSKSSSLSNKVQLMMSNDVPLLVAYNFGQGHIRYYLAPKIGDD</sequence>
<feature type="compositionally biased region" description="Acidic residues" evidence="7">
    <location>
        <begin position="1"/>
        <end position="11"/>
    </location>
</feature>
<keyword evidence="4" id="KW-0238">DNA-binding</keyword>
<gene>
    <name evidence="9" type="primary">pcn1_1</name>
    <name evidence="9" type="ORF">A0H81_06602</name>
</gene>
<evidence type="ECO:0000256" key="5">
    <source>
        <dbReference type="ARBA" id="ARBA00023242"/>
    </source>
</evidence>
<dbReference type="InterPro" id="IPR022649">
    <property type="entry name" value="Pr_cel_nuc_antig_C"/>
</dbReference>
<evidence type="ECO:0000259" key="8">
    <source>
        <dbReference type="Pfam" id="PF02747"/>
    </source>
</evidence>
<proteinExistence type="inferred from homology"/>
<dbReference type="Gene3D" id="3.10.150.10">
    <property type="entry name" value="DNA Polymerase III, subunit A, domain 2"/>
    <property type="match status" value="1"/>
</dbReference>
<dbReference type="GO" id="GO:0003677">
    <property type="term" value="F:DNA binding"/>
    <property type="evidence" value="ECO:0007669"/>
    <property type="project" value="UniProtKB-KW"/>
</dbReference>
<dbReference type="InterPro" id="IPR046938">
    <property type="entry name" value="DNA_clamp_sf"/>
</dbReference>
<comment type="function">
    <text evidence="6">This protein is an auxiliary protein of DNA polymerase delta and is involved in the control of eukaryotic DNA replication by increasing the polymerase's processibility during elongation of the leading strand. Involved in DNA repair.</text>
</comment>
<evidence type="ECO:0000256" key="4">
    <source>
        <dbReference type="ARBA" id="ARBA00023125"/>
    </source>
</evidence>
<dbReference type="PANTHER" id="PTHR11352:SF0">
    <property type="entry name" value="PROLIFERATING CELL NUCLEAR ANTIGEN"/>
    <property type="match status" value="1"/>
</dbReference>